<evidence type="ECO:0000256" key="2">
    <source>
        <dbReference type="ARBA" id="ARBA00022832"/>
    </source>
</evidence>
<protein>
    <recommendedName>
        <fullName evidence="6">Enoyl-CoA hydratase domain-containing protein 3, mitochondrial</fullName>
    </recommendedName>
</protein>
<organism evidence="7 8">
    <name type="scientific">Insolitispirillum peregrinum</name>
    <dbReference type="NCBI Taxonomy" id="80876"/>
    <lineage>
        <taxon>Bacteria</taxon>
        <taxon>Pseudomonadati</taxon>
        <taxon>Pseudomonadota</taxon>
        <taxon>Alphaproteobacteria</taxon>
        <taxon>Rhodospirillales</taxon>
        <taxon>Novispirillaceae</taxon>
        <taxon>Insolitispirillum</taxon>
    </lineage>
</organism>
<dbReference type="OrthoDB" id="9795613at2"/>
<dbReference type="CDD" id="cd06558">
    <property type="entry name" value="crotonase-like"/>
    <property type="match status" value="1"/>
</dbReference>
<comment type="similarity">
    <text evidence="1">Belongs to the enoyl-CoA hydratase/isomerase family.</text>
</comment>
<dbReference type="InterPro" id="IPR029045">
    <property type="entry name" value="ClpP/crotonase-like_dom_sf"/>
</dbReference>
<dbReference type="Gene3D" id="3.90.226.10">
    <property type="entry name" value="2-enoyl-CoA Hydratase, Chain A, domain 1"/>
    <property type="match status" value="1"/>
</dbReference>
<dbReference type="Proteomes" id="UP000185678">
    <property type="component" value="Unassembled WGS sequence"/>
</dbReference>
<reference evidence="7 8" key="1">
    <citation type="submission" date="2017-01" db="EMBL/GenBank/DDBJ databases">
        <authorList>
            <person name="Mah S.A."/>
            <person name="Swanson W.J."/>
            <person name="Moy G.W."/>
            <person name="Vacquier V.D."/>
        </authorList>
    </citation>
    <scope>NUCLEOTIDE SEQUENCE [LARGE SCALE GENOMIC DNA]</scope>
    <source>
        <strain evidence="7 8">DSM 11589</strain>
    </source>
</reference>
<dbReference type="InterPro" id="IPR052377">
    <property type="entry name" value="Mitochondrial_ECH-domain"/>
</dbReference>
<evidence type="ECO:0000256" key="5">
    <source>
        <dbReference type="ARBA" id="ARBA00037410"/>
    </source>
</evidence>
<dbReference type="PANTHER" id="PTHR43602:SF1">
    <property type="entry name" value="ENOYL-COA HYDRATASE DOMAIN-CONTAINING PROTEIN 3, MITOCHONDRIAL"/>
    <property type="match status" value="1"/>
</dbReference>
<gene>
    <name evidence="7" type="ORF">SAMN05421779_101543</name>
</gene>
<dbReference type="InterPro" id="IPR001753">
    <property type="entry name" value="Enoyl-CoA_hydra/iso"/>
</dbReference>
<evidence type="ECO:0000256" key="3">
    <source>
        <dbReference type="ARBA" id="ARBA00022946"/>
    </source>
</evidence>
<dbReference type="InterPro" id="IPR014748">
    <property type="entry name" value="Enoyl-CoA_hydra_C"/>
</dbReference>
<dbReference type="Gene3D" id="1.10.12.10">
    <property type="entry name" value="Lyase 2-enoyl-coa Hydratase, Chain A, domain 2"/>
    <property type="match status" value="1"/>
</dbReference>
<dbReference type="AlphaFoldDB" id="A0A1N7IS62"/>
<dbReference type="Pfam" id="PF00378">
    <property type="entry name" value="ECH_1"/>
    <property type="match status" value="1"/>
</dbReference>
<evidence type="ECO:0000256" key="4">
    <source>
        <dbReference type="ARBA" id="ARBA00023098"/>
    </source>
</evidence>
<evidence type="ECO:0000313" key="8">
    <source>
        <dbReference type="Proteomes" id="UP000185678"/>
    </source>
</evidence>
<proteinExistence type="inferred from homology"/>
<accession>A0A1N7IS62</accession>
<keyword evidence="3" id="KW-0809">Transit peptide</keyword>
<evidence type="ECO:0000256" key="6">
    <source>
        <dbReference type="ARBA" id="ARBA00040545"/>
    </source>
</evidence>
<evidence type="ECO:0000256" key="1">
    <source>
        <dbReference type="ARBA" id="ARBA00005254"/>
    </source>
</evidence>
<dbReference type="GO" id="GO:0016836">
    <property type="term" value="F:hydro-lyase activity"/>
    <property type="evidence" value="ECO:0007669"/>
    <property type="project" value="TreeGrafter"/>
</dbReference>
<keyword evidence="4" id="KW-0443">Lipid metabolism</keyword>
<dbReference type="PANTHER" id="PTHR43602">
    <property type="match status" value="1"/>
</dbReference>
<dbReference type="EMBL" id="FTOA01000001">
    <property type="protein sequence ID" value="SIS39857.1"/>
    <property type="molecule type" value="Genomic_DNA"/>
</dbReference>
<name>A0A1N7IS62_9PROT</name>
<dbReference type="NCBIfam" id="NF006008">
    <property type="entry name" value="PRK08139.1"/>
    <property type="match status" value="1"/>
</dbReference>
<keyword evidence="8" id="KW-1185">Reference proteome</keyword>
<dbReference type="SUPFAM" id="SSF52096">
    <property type="entry name" value="ClpP/crotonase"/>
    <property type="match status" value="1"/>
</dbReference>
<evidence type="ECO:0000313" key="7">
    <source>
        <dbReference type="EMBL" id="SIS39857.1"/>
    </source>
</evidence>
<dbReference type="GO" id="GO:0006631">
    <property type="term" value="P:fatty acid metabolic process"/>
    <property type="evidence" value="ECO:0007669"/>
    <property type="project" value="UniProtKB-KW"/>
</dbReference>
<sequence length="262" mass="27903">MSQTAPDDILLRDDRDGICTLTLNRPQARNALSRPLMAALQQQLDALRDDASVTVVVLAANGPAFCAGHDLKEVQSLHNEQHLALFQQCSRMMMSIVTLPKPVIARVHAMATAAGCQLVASCDLAYAADSAQFATPGVNIGLFCSTPMVALSRNVPRKIAMEMLLSGKPIPASRAAAFGLINEAVAAEELDGAVYGMARAIASKSPLTLAIGKEAFYRQVEMPLADAYDYASEVMARNMAAADAAEGIDAFLGKRPPQWCGR</sequence>
<dbReference type="RefSeq" id="WP_076398612.1">
    <property type="nucleotide sequence ID" value="NZ_FTOA01000001.1"/>
</dbReference>
<dbReference type="STRING" id="80876.SAMN05421779_101543"/>
<comment type="function">
    <text evidence="5">May play a role in fatty acid biosynthesis and insulin sensitivity.</text>
</comment>
<keyword evidence="2" id="KW-0276">Fatty acid metabolism</keyword>